<evidence type="ECO:0000313" key="9">
    <source>
        <dbReference type="Proteomes" id="UP000095767"/>
    </source>
</evidence>
<feature type="transmembrane region" description="Helical" evidence="7">
    <location>
        <begin position="45"/>
        <end position="67"/>
    </location>
</feature>
<evidence type="ECO:0000256" key="6">
    <source>
        <dbReference type="ARBA" id="ARBA00023136"/>
    </source>
</evidence>
<comment type="similarity">
    <text evidence="2">Belongs to the YSL (TC 2.A.67.2) family.</text>
</comment>
<dbReference type="GO" id="GO:0035673">
    <property type="term" value="F:oligopeptide transmembrane transporter activity"/>
    <property type="evidence" value="ECO:0007669"/>
    <property type="project" value="InterPro"/>
</dbReference>
<feature type="non-terminal residue" evidence="8">
    <location>
        <position position="1"/>
    </location>
</feature>
<name>A0A1E5VK13_9POAL</name>
<keyword evidence="6 7" id="KW-0472">Membrane</keyword>
<keyword evidence="4 7" id="KW-0812">Transmembrane</keyword>
<dbReference type="PANTHER" id="PTHR31645">
    <property type="entry name" value="OLIGOPEPTIDE TRANSPORTER YGL114W-RELATED"/>
    <property type="match status" value="1"/>
</dbReference>
<protein>
    <submittedName>
        <fullName evidence="8">Uncharacterized protein</fullName>
    </submittedName>
</protein>
<accession>A0A1E5VK13</accession>
<gene>
    <name evidence="8" type="ORF">BAE44_0013535</name>
</gene>
<dbReference type="GO" id="GO:0016020">
    <property type="term" value="C:membrane"/>
    <property type="evidence" value="ECO:0007669"/>
    <property type="project" value="UniProtKB-SubCell"/>
</dbReference>
<comment type="caution">
    <text evidence="8">The sequence shown here is derived from an EMBL/GenBank/DDBJ whole genome shotgun (WGS) entry which is preliminary data.</text>
</comment>
<dbReference type="PANTHER" id="PTHR31645:SF48">
    <property type="entry name" value="METAL-NICOTIANAMINE TRANSPORTER YSL17-RELATED"/>
    <property type="match status" value="1"/>
</dbReference>
<evidence type="ECO:0000256" key="3">
    <source>
        <dbReference type="ARBA" id="ARBA00022448"/>
    </source>
</evidence>
<evidence type="ECO:0000313" key="8">
    <source>
        <dbReference type="EMBL" id="OEL25446.1"/>
    </source>
</evidence>
<evidence type="ECO:0000256" key="2">
    <source>
        <dbReference type="ARBA" id="ARBA00010276"/>
    </source>
</evidence>
<dbReference type="EMBL" id="LWDX02037229">
    <property type="protein sequence ID" value="OEL25446.1"/>
    <property type="molecule type" value="Genomic_DNA"/>
</dbReference>
<keyword evidence="9" id="KW-1185">Reference proteome</keyword>
<organism evidence="8 9">
    <name type="scientific">Dichanthelium oligosanthes</name>
    <dbReference type="NCBI Taxonomy" id="888268"/>
    <lineage>
        <taxon>Eukaryota</taxon>
        <taxon>Viridiplantae</taxon>
        <taxon>Streptophyta</taxon>
        <taxon>Embryophyta</taxon>
        <taxon>Tracheophyta</taxon>
        <taxon>Spermatophyta</taxon>
        <taxon>Magnoliopsida</taxon>
        <taxon>Liliopsida</taxon>
        <taxon>Poales</taxon>
        <taxon>Poaceae</taxon>
        <taxon>PACMAD clade</taxon>
        <taxon>Panicoideae</taxon>
        <taxon>Panicodae</taxon>
        <taxon>Paniceae</taxon>
        <taxon>Dichantheliinae</taxon>
        <taxon>Dichanthelium</taxon>
    </lineage>
</organism>
<dbReference type="STRING" id="888268.A0A1E5VK13"/>
<reference evidence="8 9" key="1">
    <citation type="submission" date="2016-09" db="EMBL/GenBank/DDBJ databases">
        <title>The draft genome of Dichanthelium oligosanthes: A C3 panicoid grass species.</title>
        <authorList>
            <person name="Studer A.J."/>
            <person name="Schnable J.C."/>
            <person name="Brutnell T.P."/>
        </authorList>
    </citation>
    <scope>NUCLEOTIDE SEQUENCE [LARGE SCALE GENOMIC DNA]</scope>
    <source>
        <strain evidence="9">cv. Kellogg 1175</strain>
        <tissue evidence="8">Leaf</tissue>
    </source>
</reference>
<evidence type="ECO:0000256" key="4">
    <source>
        <dbReference type="ARBA" id="ARBA00022692"/>
    </source>
</evidence>
<evidence type="ECO:0000256" key="1">
    <source>
        <dbReference type="ARBA" id="ARBA00004141"/>
    </source>
</evidence>
<evidence type="ECO:0000256" key="5">
    <source>
        <dbReference type="ARBA" id="ARBA00022989"/>
    </source>
</evidence>
<feature type="transmembrane region" description="Helical" evidence="7">
    <location>
        <begin position="6"/>
        <end position="25"/>
    </location>
</feature>
<dbReference type="Pfam" id="PF03169">
    <property type="entry name" value="OPT"/>
    <property type="match status" value="1"/>
</dbReference>
<sequence>LGVPPIPSLSIPAGLLGFFAARAWIHVNDVFGVSHLPFIPQENTAIQTCVVACSGIVYSGMCLIGWLNHI</sequence>
<comment type="subcellular location">
    <subcellularLocation>
        <location evidence="1">Membrane</location>
        <topology evidence="1">Multi-pass membrane protein</topology>
    </subcellularLocation>
</comment>
<dbReference type="InterPro" id="IPR045035">
    <property type="entry name" value="YSL-like"/>
</dbReference>
<dbReference type="InterPro" id="IPR004813">
    <property type="entry name" value="OPT"/>
</dbReference>
<evidence type="ECO:0000256" key="7">
    <source>
        <dbReference type="SAM" id="Phobius"/>
    </source>
</evidence>
<keyword evidence="5 7" id="KW-1133">Transmembrane helix</keyword>
<dbReference type="OrthoDB" id="649210at2759"/>
<proteinExistence type="inferred from homology"/>
<keyword evidence="3" id="KW-0813">Transport</keyword>
<dbReference type="Proteomes" id="UP000095767">
    <property type="component" value="Unassembled WGS sequence"/>
</dbReference>
<dbReference type="AlphaFoldDB" id="A0A1E5VK13"/>